<evidence type="ECO:0000313" key="2">
    <source>
        <dbReference type="EMBL" id="PKV15924.1"/>
    </source>
</evidence>
<dbReference type="AlphaFoldDB" id="A0A2N3RH85"/>
<keyword evidence="4" id="KW-1185">Reference proteome</keyword>
<dbReference type="EMBL" id="PHKV01000005">
    <property type="protein sequence ID" value="PKV11867.1"/>
    <property type="molecule type" value="Genomic_DNA"/>
</dbReference>
<organism evidence="1 3">
    <name type="scientific">Xanthomonas prunicola</name>
    <dbReference type="NCBI Taxonomy" id="2053930"/>
    <lineage>
        <taxon>Bacteria</taxon>
        <taxon>Pseudomonadati</taxon>
        <taxon>Pseudomonadota</taxon>
        <taxon>Gammaproteobacteria</taxon>
        <taxon>Lysobacterales</taxon>
        <taxon>Lysobacteraceae</taxon>
        <taxon>Xanthomonas</taxon>
    </lineage>
</organism>
<proteinExistence type="predicted"/>
<comment type="caution">
    <text evidence="1">The sequence shown here is derived from an EMBL/GenBank/DDBJ whole genome shotgun (WGS) entry which is preliminary data.</text>
</comment>
<evidence type="ECO:0000313" key="4">
    <source>
        <dbReference type="Proteomes" id="UP000233748"/>
    </source>
</evidence>
<sequence length="69" mass="7875">MKLALRPDRVIMRITLLSYVSVVLTALKPMVIGWKPVGILPQVQKLAGKLKMILLEQNTTMLSWRMIVE</sequence>
<accession>A0A2N3RH85</accession>
<protein>
    <submittedName>
        <fullName evidence="1">Uncharacterized protein</fullName>
    </submittedName>
</protein>
<dbReference type="Proteomes" id="UP000233748">
    <property type="component" value="Unassembled WGS sequence"/>
</dbReference>
<dbReference type="EMBL" id="PHKW01000005">
    <property type="protein sequence ID" value="PKV15924.1"/>
    <property type="molecule type" value="Genomic_DNA"/>
</dbReference>
<reference evidence="3 4" key="1">
    <citation type="submission" date="2017-11" db="EMBL/GenBank/DDBJ databases">
        <title>Xanthomonas prunicola sp. nov., a novel pathogen that affects nectarine (Prunus persica var. nectarine) trees.</title>
        <authorList>
            <person name="Lopez M."/>
            <person name="Lopez-Soriano P."/>
            <person name="Garita-Cambronero J."/>
            <person name="Beltran C."/>
            <person name="Taghouti G."/>
            <person name="Portier P."/>
            <person name="Cubero J."/>
            <person name="Fischer-Le Saux M."/>
            <person name="Marco-Noales E."/>
        </authorList>
    </citation>
    <scope>NUCLEOTIDE SEQUENCE [LARGE SCALE GENOMIC DNA]</scope>
    <source>
        <strain evidence="1 3">CFBP8353</strain>
        <strain evidence="2 4">CFBP8354</strain>
    </source>
</reference>
<evidence type="ECO:0000313" key="1">
    <source>
        <dbReference type="EMBL" id="PKV11867.1"/>
    </source>
</evidence>
<evidence type="ECO:0000313" key="3">
    <source>
        <dbReference type="Proteomes" id="UP000233720"/>
    </source>
</evidence>
<name>A0A2N3RH85_9XANT</name>
<dbReference type="Proteomes" id="UP000233720">
    <property type="component" value="Unassembled WGS sequence"/>
</dbReference>
<gene>
    <name evidence="1" type="ORF">XpruCFBP8353_16895</name>
    <name evidence="2" type="ORF">XpruCFBP8354_15530</name>
</gene>